<dbReference type="InterPro" id="IPR000808">
    <property type="entry name" value="Mrp-like_CS"/>
</dbReference>
<feature type="binding site" evidence="9">
    <location>
        <begin position="107"/>
        <end position="114"/>
    </location>
    <ligand>
        <name>ATP</name>
        <dbReference type="ChEBI" id="CHEBI:30616"/>
    </ligand>
</feature>
<evidence type="ECO:0000256" key="3">
    <source>
        <dbReference type="ARBA" id="ARBA00022723"/>
    </source>
</evidence>
<dbReference type="EMBL" id="CP014544">
    <property type="protein sequence ID" value="AMO67713.1"/>
    <property type="molecule type" value="Genomic_DNA"/>
</dbReference>
<dbReference type="InterPro" id="IPR019591">
    <property type="entry name" value="Mrp/NBP35_ATP-bd"/>
</dbReference>
<organism evidence="11 12">
    <name type="scientific">Zhongshania aliphaticivorans</name>
    <dbReference type="NCBI Taxonomy" id="1470434"/>
    <lineage>
        <taxon>Bacteria</taxon>
        <taxon>Pseudomonadati</taxon>
        <taxon>Pseudomonadota</taxon>
        <taxon>Gammaproteobacteria</taxon>
        <taxon>Cellvibrionales</taxon>
        <taxon>Spongiibacteraceae</taxon>
        <taxon>Zhongshania</taxon>
    </lineage>
</organism>
<comment type="similarity">
    <text evidence="8 9">Belongs to the Mrp/NBP35 ATP-binding proteins family.</text>
</comment>
<dbReference type="Proteomes" id="UP000074119">
    <property type="component" value="Chromosome"/>
</dbReference>
<evidence type="ECO:0000256" key="1">
    <source>
        <dbReference type="ARBA" id="ARBA00007352"/>
    </source>
</evidence>
<accession>A0A127M3E2</accession>
<dbReference type="Gene3D" id="3.30.300.130">
    <property type="entry name" value="Fe-S cluster assembly (FSCA)"/>
    <property type="match status" value="1"/>
</dbReference>
<dbReference type="PANTHER" id="PTHR42961:SF2">
    <property type="entry name" value="IRON-SULFUR PROTEIN NUBPL"/>
    <property type="match status" value="1"/>
</dbReference>
<comment type="similarity">
    <text evidence="2">In the C-terminal section; belongs to the Mrp/NBP35 ATP-binding proteins family.</text>
</comment>
<dbReference type="InterPro" id="IPR027417">
    <property type="entry name" value="P-loop_NTPase"/>
</dbReference>
<proteinExistence type="inferred from homology"/>
<dbReference type="GO" id="GO:0140663">
    <property type="term" value="F:ATP-dependent FeS chaperone activity"/>
    <property type="evidence" value="ECO:0007669"/>
    <property type="project" value="InterPro"/>
</dbReference>
<evidence type="ECO:0000256" key="9">
    <source>
        <dbReference type="HAMAP-Rule" id="MF_02040"/>
    </source>
</evidence>
<evidence type="ECO:0000256" key="4">
    <source>
        <dbReference type="ARBA" id="ARBA00022741"/>
    </source>
</evidence>
<sequence>MATELESQVREALMAVVLPGLSAPLAQFADIHSLAVKGGRVDAVVELGFAARSAQQSYEQSLGSVLKSLDGIADAAVRVTWKIAPYAAQQNIKSMENVRNIIAVASGKGGVGKSTTAVNLALALVSEGARVGLLDADIYGPSVQMMLGVANGVRPKPYGTHYLLPIEAHGVQSMSMGYLVTEDTPMVWRGPMATGALQQLLNQTYWQDLDYLIIDMPPGTGDIQLTLSQKVPVSGAVIVTTPQDIALLDAKKGIEMFRKVSVPVLGIVENMAVHICSECGHHEHVFGEGGGARMASNYQVPMLGSLPLSMQIRSQADCGKPVMVADPSGDAAALYRSVAIGMTAELAKRQRVQSNAFPNISISDD</sequence>
<comment type="similarity">
    <text evidence="1">In the N-terminal section; belongs to the MIP18 family.</text>
</comment>
<dbReference type="GO" id="GO:0005524">
    <property type="term" value="F:ATP binding"/>
    <property type="evidence" value="ECO:0007669"/>
    <property type="project" value="UniProtKB-UniRule"/>
</dbReference>
<dbReference type="Pfam" id="PF10609">
    <property type="entry name" value="ParA"/>
    <property type="match status" value="1"/>
</dbReference>
<comment type="function">
    <text evidence="9">Binds and transfers iron-sulfur (Fe-S) clusters to target apoproteins. Can hydrolyze ATP.</text>
</comment>
<protein>
    <recommendedName>
        <fullName evidence="9">Iron-sulfur cluster carrier protein</fullName>
    </recommendedName>
</protein>
<dbReference type="Pfam" id="PF01883">
    <property type="entry name" value="FeS_assembly_P"/>
    <property type="match status" value="1"/>
</dbReference>
<dbReference type="GO" id="GO:0005829">
    <property type="term" value="C:cytosol"/>
    <property type="evidence" value="ECO:0007669"/>
    <property type="project" value="TreeGrafter"/>
</dbReference>
<evidence type="ECO:0000259" key="10">
    <source>
        <dbReference type="Pfam" id="PF01883"/>
    </source>
</evidence>
<evidence type="ECO:0000256" key="6">
    <source>
        <dbReference type="ARBA" id="ARBA00023004"/>
    </source>
</evidence>
<dbReference type="PANTHER" id="PTHR42961">
    <property type="entry name" value="IRON-SULFUR PROTEIN NUBPL"/>
    <property type="match status" value="1"/>
</dbReference>
<dbReference type="InterPro" id="IPR033756">
    <property type="entry name" value="YlxH/NBP35"/>
</dbReference>
<name>A0A127M3E2_9GAMM</name>
<evidence type="ECO:0000256" key="2">
    <source>
        <dbReference type="ARBA" id="ARBA00008205"/>
    </source>
</evidence>
<dbReference type="HAMAP" id="MF_02040">
    <property type="entry name" value="Mrp_NBP35"/>
    <property type="match status" value="1"/>
</dbReference>
<dbReference type="Gene3D" id="3.40.50.300">
    <property type="entry name" value="P-loop containing nucleotide triphosphate hydrolases"/>
    <property type="match status" value="1"/>
</dbReference>
<dbReference type="STRING" id="1470434.AZF00_05115"/>
<dbReference type="GO" id="GO:0016226">
    <property type="term" value="P:iron-sulfur cluster assembly"/>
    <property type="evidence" value="ECO:0007669"/>
    <property type="project" value="InterPro"/>
</dbReference>
<dbReference type="GO" id="GO:0046872">
    <property type="term" value="F:metal ion binding"/>
    <property type="evidence" value="ECO:0007669"/>
    <property type="project" value="UniProtKB-KW"/>
</dbReference>
<dbReference type="PROSITE" id="PS01215">
    <property type="entry name" value="MRP"/>
    <property type="match status" value="1"/>
</dbReference>
<dbReference type="InterPro" id="IPR044304">
    <property type="entry name" value="NUBPL-like"/>
</dbReference>
<evidence type="ECO:0000313" key="11">
    <source>
        <dbReference type="EMBL" id="AMO67713.1"/>
    </source>
</evidence>
<reference evidence="11 12" key="1">
    <citation type="submission" date="2015-12" db="EMBL/GenBank/DDBJ databases">
        <authorList>
            <person name="Shamseldin A."/>
            <person name="Moawad H."/>
            <person name="Abd El-Rahim W.M."/>
            <person name="Sadowsky M.J."/>
        </authorList>
    </citation>
    <scope>NUCLEOTIDE SEQUENCE [LARGE SCALE GENOMIC DNA]</scope>
    <source>
        <strain evidence="11 12">SM2</strain>
    </source>
</reference>
<dbReference type="InterPro" id="IPR002744">
    <property type="entry name" value="MIP18-like"/>
</dbReference>
<dbReference type="NCBIfam" id="NF008669">
    <property type="entry name" value="PRK11670.1"/>
    <property type="match status" value="1"/>
</dbReference>
<dbReference type="KEGG" id="zal:AZF00_05115"/>
<keyword evidence="6 9" id="KW-0408">Iron</keyword>
<evidence type="ECO:0000256" key="5">
    <source>
        <dbReference type="ARBA" id="ARBA00022840"/>
    </source>
</evidence>
<keyword evidence="3 9" id="KW-0479">Metal-binding</keyword>
<keyword evidence="5 9" id="KW-0067">ATP-binding</keyword>
<comment type="subunit">
    <text evidence="9">Homodimer.</text>
</comment>
<keyword evidence="7 9" id="KW-0411">Iron-sulfur</keyword>
<keyword evidence="4 9" id="KW-0547">Nucleotide-binding</keyword>
<dbReference type="AlphaFoldDB" id="A0A127M3E2"/>
<dbReference type="GO" id="GO:0051539">
    <property type="term" value="F:4 iron, 4 sulfur cluster binding"/>
    <property type="evidence" value="ECO:0007669"/>
    <property type="project" value="TreeGrafter"/>
</dbReference>
<dbReference type="FunFam" id="3.40.50.300:FF:000418">
    <property type="entry name" value="Iron-sulfur cluster carrier protein"/>
    <property type="match status" value="1"/>
</dbReference>
<dbReference type="SUPFAM" id="SSF117916">
    <property type="entry name" value="Fe-S cluster assembly (FSCA) domain-like"/>
    <property type="match status" value="1"/>
</dbReference>
<dbReference type="SUPFAM" id="SSF52540">
    <property type="entry name" value="P-loop containing nucleoside triphosphate hydrolases"/>
    <property type="match status" value="1"/>
</dbReference>
<evidence type="ECO:0000256" key="7">
    <source>
        <dbReference type="ARBA" id="ARBA00023014"/>
    </source>
</evidence>
<evidence type="ECO:0000313" key="12">
    <source>
        <dbReference type="Proteomes" id="UP000074119"/>
    </source>
</evidence>
<gene>
    <name evidence="11" type="ORF">AZF00_05115</name>
</gene>
<dbReference type="GO" id="GO:0016887">
    <property type="term" value="F:ATP hydrolysis activity"/>
    <property type="evidence" value="ECO:0007669"/>
    <property type="project" value="UniProtKB-UniRule"/>
</dbReference>
<dbReference type="InterPro" id="IPR034904">
    <property type="entry name" value="FSCA_dom_sf"/>
</dbReference>
<dbReference type="RefSeq" id="WP_008246467.1">
    <property type="nucleotide sequence ID" value="NZ_CP014544.1"/>
</dbReference>
<dbReference type="CDD" id="cd02037">
    <property type="entry name" value="Mrp_NBP35"/>
    <property type="match status" value="1"/>
</dbReference>
<evidence type="ECO:0000256" key="8">
    <source>
        <dbReference type="ARBA" id="ARBA00024036"/>
    </source>
</evidence>
<keyword evidence="9" id="KW-0378">Hydrolase</keyword>
<feature type="domain" description="MIP18 family-like" evidence="10">
    <location>
        <begin position="6"/>
        <end position="79"/>
    </location>
</feature>